<dbReference type="SUPFAM" id="SSF47473">
    <property type="entry name" value="EF-hand"/>
    <property type="match status" value="1"/>
</dbReference>
<accession>A0A7S1JFZ8</accession>
<dbReference type="Gene3D" id="1.10.238.10">
    <property type="entry name" value="EF-hand"/>
    <property type="match status" value="2"/>
</dbReference>
<dbReference type="PROSITE" id="PS50222">
    <property type="entry name" value="EF_HAND_2"/>
    <property type="match status" value="4"/>
</dbReference>
<dbReference type="InterPro" id="IPR002048">
    <property type="entry name" value="EF_hand_dom"/>
</dbReference>
<dbReference type="InterPro" id="IPR018247">
    <property type="entry name" value="EF_Hand_1_Ca_BS"/>
</dbReference>
<evidence type="ECO:0000313" key="4">
    <source>
        <dbReference type="EMBL" id="CAD9042340.1"/>
    </source>
</evidence>
<gene>
    <name evidence="4" type="ORF">EGYM00392_LOCUS53517</name>
</gene>
<dbReference type="PANTHER" id="PTHR23050">
    <property type="entry name" value="CALCIUM BINDING PROTEIN"/>
    <property type="match status" value="1"/>
</dbReference>
<dbReference type="CDD" id="cd00051">
    <property type="entry name" value="EFh"/>
    <property type="match status" value="2"/>
</dbReference>
<evidence type="ECO:0000256" key="2">
    <source>
        <dbReference type="ARBA" id="ARBA00022837"/>
    </source>
</evidence>
<sequence length="310" mass="35330">MVLLPTVNGCHRGAAVRLHDDPELDPSCHRAETPPSRDLLDLMDMDLSSNQVRALEWVLRDYDMNEDGTLDRKEVILLLTELGYPHDPKSVDRIMKCLDRDGDGVISAAEVANARTNLADQDKALAHLLEDHKKRDHYESNSEGMLPYINKAREDFTQAKRQKRLQEEYAPNSWQAIDALLADEGHLLVICKQMFHDADSNSNGVLDRKELGAMLKRTAKELGLDMPNKEERRETFDDLDTDHSGRLTEEEFMANVRSYLGFKRKKLHDEEVRQRVEAKKAALEAECASIRQQVAAQVEIEDVEGLDELE</sequence>
<dbReference type="Pfam" id="PF13499">
    <property type="entry name" value="EF-hand_7"/>
    <property type="match status" value="2"/>
</dbReference>
<feature type="domain" description="EF-hand" evidence="3">
    <location>
        <begin position="186"/>
        <end position="221"/>
    </location>
</feature>
<dbReference type="InterPro" id="IPR050145">
    <property type="entry name" value="Centrin_CML-like"/>
</dbReference>
<evidence type="ECO:0000259" key="3">
    <source>
        <dbReference type="PROSITE" id="PS50222"/>
    </source>
</evidence>
<feature type="domain" description="EF-hand" evidence="3">
    <location>
        <begin position="86"/>
        <end position="121"/>
    </location>
</feature>
<name>A0A7S1JFZ8_9EUGL</name>
<dbReference type="EMBL" id="HBGA01146352">
    <property type="protein sequence ID" value="CAD9042340.1"/>
    <property type="molecule type" value="Transcribed_RNA"/>
</dbReference>
<proteinExistence type="predicted"/>
<dbReference type="PROSITE" id="PS00018">
    <property type="entry name" value="EF_HAND_1"/>
    <property type="match status" value="4"/>
</dbReference>
<reference evidence="4" key="1">
    <citation type="submission" date="2021-01" db="EMBL/GenBank/DDBJ databases">
        <authorList>
            <person name="Corre E."/>
            <person name="Pelletier E."/>
            <person name="Niang G."/>
            <person name="Scheremetjew M."/>
            <person name="Finn R."/>
            <person name="Kale V."/>
            <person name="Holt S."/>
            <person name="Cochrane G."/>
            <person name="Meng A."/>
            <person name="Brown T."/>
            <person name="Cohen L."/>
        </authorList>
    </citation>
    <scope>NUCLEOTIDE SEQUENCE</scope>
    <source>
        <strain evidence="4">NIES-381</strain>
    </source>
</reference>
<dbReference type="AlphaFoldDB" id="A0A7S1JFZ8"/>
<feature type="domain" description="EF-hand" evidence="3">
    <location>
        <begin position="227"/>
        <end position="262"/>
    </location>
</feature>
<dbReference type="SMART" id="SM00054">
    <property type="entry name" value="EFh"/>
    <property type="match status" value="4"/>
</dbReference>
<keyword evidence="2" id="KW-0106">Calcium</keyword>
<protein>
    <recommendedName>
        <fullName evidence="3">EF-hand domain-containing protein</fullName>
    </recommendedName>
</protein>
<organism evidence="4">
    <name type="scientific">Eutreptiella gymnastica</name>
    <dbReference type="NCBI Taxonomy" id="73025"/>
    <lineage>
        <taxon>Eukaryota</taxon>
        <taxon>Discoba</taxon>
        <taxon>Euglenozoa</taxon>
        <taxon>Euglenida</taxon>
        <taxon>Spirocuta</taxon>
        <taxon>Euglenophyceae</taxon>
        <taxon>Eutreptiales</taxon>
        <taxon>Eutreptiaceae</taxon>
        <taxon>Eutreptiella</taxon>
    </lineage>
</organism>
<keyword evidence="1" id="KW-0677">Repeat</keyword>
<feature type="domain" description="EF-hand" evidence="3">
    <location>
        <begin position="50"/>
        <end position="85"/>
    </location>
</feature>
<evidence type="ECO:0000256" key="1">
    <source>
        <dbReference type="ARBA" id="ARBA00022737"/>
    </source>
</evidence>
<dbReference type="InterPro" id="IPR011992">
    <property type="entry name" value="EF-hand-dom_pair"/>
</dbReference>
<dbReference type="GO" id="GO:0005509">
    <property type="term" value="F:calcium ion binding"/>
    <property type="evidence" value="ECO:0007669"/>
    <property type="project" value="InterPro"/>
</dbReference>